<evidence type="ECO:0000313" key="1">
    <source>
        <dbReference type="EMBL" id="KAK6500312.1"/>
    </source>
</evidence>
<gene>
    <name evidence="1" type="ORF">TWF481_010656</name>
</gene>
<reference evidence="1 2" key="1">
    <citation type="submission" date="2023-08" db="EMBL/GenBank/DDBJ databases">
        <authorList>
            <person name="Palmer J.M."/>
        </authorList>
    </citation>
    <scope>NUCLEOTIDE SEQUENCE [LARGE SCALE GENOMIC DNA]</scope>
    <source>
        <strain evidence="1 2">TWF481</strain>
    </source>
</reference>
<comment type="caution">
    <text evidence="1">The sequence shown here is derived from an EMBL/GenBank/DDBJ whole genome shotgun (WGS) entry which is preliminary data.</text>
</comment>
<name>A0AAV9W1J2_9PEZI</name>
<accession>A0AAV9W1J2</accession>
<evidence type="ECO:0000313" key="2">
    <source>
        <dbReference type="Proteomes" id="UP001370758"/>
    </source>
</evidence>
<dbReference type="EMBL" id="JAVHJL010000007">
    <property type="protein sequence ID" value="KAK6500312.1"/>
    <property type="molecule type" value="Genomic_DNA"/>
</dbReference>
<organism evidence="1 2">
    <name type="scientific">Arthrobotrys musiformis</name>
    <dbReference type="NCBI Taxonomy" id="47236"/>
    <lineage>
        <taxon>Eukaryota</taxon>
        <taxon>Fungi</taxon>
        <taxon>Dikarya</taxon>
        <taxon>Ascomycota</taxon>
        <taxon>Pezizomycotina</taxon>
        <taxon>Orbiliomycetes</taxon>
        <taxon>Orbiliales</taxon>
        <taxon>Orbiliaceae</taxon>
        <taxon>Arthrobotrys</taxon>
    </lineage>
</organism>
<dbReference type="Proteomes" id="UP001370758">
    <property type="component" value="Unassembled WGS sequence"/>
</dbReference>
<keyword evidence="2" id="KW-1185">Reference proteome</keyword>
<sequence length="63" mass="6784">MCTPRTTLYSGSNWNTLGEGIATDVRMVVAATAAVHHTYPAVEYACMLLRGCQTDALPAGRRL</sequence>
<dbReference type="AlphaFoldDB" id="A0AAV9W1J2"/>
<protein>
    <submittedName>
        <fullName evidence="1">Uncharacterized protein</fullName>
    </submittedName>
</protein>
<proteinExistence type="predicted"/>